<accession>A0ABT5L7G7</accession>
<sequence length="85" mass="9673">MLTIRMAFISLLMLLNTGCAATDNLFARIANYYVQYQFNSDVADSQEKIQEARELMATRKNAPAKKALDEQAINLWSAYLELKIP</sequence>
<keyword evidence="3" id="KW-1185">Reference proteome</keyword>
<organism evidence="2 3">
    <name type="scientific">Alteromonas gilva</name>
    <dbReference type="NCBI Taxonomy" id="2987522"/>
    <lineage>
        <taxon>Bacteria</taxon>
        <taxon>Pseudomonadati</taxon>
        <taxon>Pseudomonadota</taxon>
        <taxon>Gammaproteobacteria</taxon>
        <taxon>Alteromonadales</taxon>
        <taxon>Alteromonadaceae</taxon>
        <taxon>Alteromonas/Salinimonas group</taxon>
        <taxon>Alteromonas</taxon>
    </lineage>
</organism>
<keyword evidence="1" id="KW-0732">Signal</keyword>
<dbReference type="Proteomes" id="UP001218788">
    <property type="component" value="Unassembled WGS sequence"/>
</dbReference>
<evidence type="ECO:0000313" key="2">
    <source>
        <dbReference type="EMBL" id="MDC8832981.1"/>
    </source>
</evidence>
<dbReference type="RefSeq" id="WP_273642887.1">
    <property type="nucleotide sequence ID" value="NZ_JAQQXP010000004.1"/>
</dbReference>
<dbReference type="EMBL" id="JAQQXP010000004">
    <property type="protein sequence ID" value="MDC8832981.1"/>
    <property type="molecule type" value="Genomic_DNA"/>
</dbReference>
<evidence type="ECO:0000256" key="1">
    <source>
        <dbReference type="SAM" id="SignalP"/>
    </source>
</evidence>
<evidence type="ECO:0000313" key="3">
    <source>
        <dbReference type="Proteomes" id="UP001218788"/>
    </source>
</evidence>
<name>A0ABT5L7G7_9ALTE</name>
<gene>
    <name evidence="2" type="ORF">OIK42_19680</name>
</gene>
<reference evidence="2 3" key="1">
    <citation type="submission" date="2022-10" db="EMBL/GenBank/DDBJ databases">
        <title>Alteromonas sp. chi3 Genome sequencing.</title>
        <authorList>
            <person name="Park S."/>
        </authorList>
    </citation>
    <scope>NUCLEOTIDE SEQUENCE [LARGE SCALE GENOMIC DNA]</scope>
    <source>
        <strain evidence="3">chi3</strain>
    </source>
</reference>
<protein>
    <submittedName>
        <fullName evidence="2">Uncharacterized protein</fullName>
    </submittedName>
</protein>
<comment type="caution">
    <text evidence="2">The sequence shown here is derived from an EMBL/GenBank/DDBJ whole genome shotgun (WGS) entry which is preliminary data.</text>
</comment>
<proteinExistence type="predicted"/>
<feature type="signal peptide" evidence="1">
    <location>
        <begin position="1"/>
        <end position="21"/>
    </location>
</feature>
<feature type="chain" id="PRO_5045564837" evidence="1">
    <location>
        <begin position="22"/>
        <end position="85"/>
    </location>
</feature>